<protein>
    <submittedName>
        <fullName evidence="1">Squamous cell carcinoma antigen recognized by T-cells 3</fullName>
    </submittedName>
</protein>
<proteinExistence type="predicted"/>
<comment type="caution">
    <text evidence="1">The sequence shown here is derived from an EMBL/GenBank/DDBJ whole genome shotgun (WGS) entry which is preliminary data.</text>
</comment>
<reference evidence="1 2" key="1">
    <citation type="submission" date="2021-06" db="EMBL/GenBank/DDBJ databases">
        <title>Caerostris extrusa draft genome.</title>
        <authorList>
            <person name="Kono N."/>
            <person name="Arakawa K."/>
        </authorList>
    </citation>
    <scope>NUCLEOTIDE SEQUENCE [LARGE SCALE GENOMIC DNA]</scope>
</reference>
<dbReference type="InterPro" id="IPR011990">
    <property type="entry name" value="TPR-like_helical_dom_sf"/>
</dbReference>
<dbReference type="EMBL" id="BPLR01006455">
    <property type="protein sequence ID" value="GIY10017.1"/>
    <property type="molecule type" value="Genomic_DNA"/>
</dbReference>
<name>A0AAV4QPC1_CAEEX</name>
<organism evidence="1 2">
    <name type="scientific">Caerostris extrusa</name>
    <name type="common">Bark spider</name>
    <name type="synonym">Caerostris bankana</name>
    <dbReference type="NCBI Taxonomy" id="172846"/>
    <lineage>
        <taxon>Eukaryota</taxon>
        <taxon>Metazoa</taxon>
        <taxon>Ecdysozoa</taxon>
        <taxon>Arthropoda</taxon>
        <taxon>Chelicerata</taxon>
        <taxon>Arachnida</taxon>
        <taxon>Araneae</taxon>
        <taxon>Araneomorphae</taxon>
        <taxon>Entelegynae</taxon>
        <taxon>Araneoidea</taxon>
        <taxon>Araneidae</taxon>
        <taxon>Caerostris</taxon>
    </lineage>
</organism>
<dbReference type="Gene3D" id="1.25.40.10">
    <property type="entry name" value="Tetratricopeptide repeat domain"/>
    <property type="match status" value="1"/>
</dbReference>
<sequence length="93" mass="11010">MKDKESQFVCKACLKSLMENCLQDDLWMDYTKYMDYGVKIPDMSLIVHERAVRNCPWSVKLWVGYVKALERFEQPQENNKILGNSSWYGSYKS</sequence>
<evidence type="ECO:0000313" key="1">
    <source>
        <dbReference type="EMBL" id="GIY10017.1"/>
    </source>
</evidence>
<accession>A0AAV4QPC1</accession>
<evidence type="ECO:0000313" key="2">
    <source>
        <dbReference type="Proteomes" id="UP001054945"/>
    </source>
</evidence>
<keyword evidence="2" id="KW-1185">Reference proteome</keyword>
<dbReference type="Proteomes" id="UP001054945">
    <property type="component" value="Unassembled WGS sequence"/>
</dbReference>
<gene>
    <name evidence="1" type="primary">X975_20475</name>
    <name evidence="1" type="ORF">CEXT_764311</name>
</gene>
<dbReference type="AlphaFoldDB" id="A0AAV4QPC1"/>